<organism evidence="1 2">
    <name type="scientific">Bacillus pseudomycoides</name>
    <dbReference type="NCBI Taxonomy" id="64104"/>
    <lineage>
        <taxon>Bacteria</taxon>
        <taxon>Bacillati</taxon>
        <taxon>Bacillota</taxon>
        <taxon>Bacilli</taxon>
        <taxon>Bacillales</taxon>
        <taxon>Bacillaceae</taxon>
        <taxon>Bacillus</taxon>
        <taxon>Bacillus cereus group</taxon>
    </lineage>
</organism>
<proteinExistence type="predicted"/>
<dbReference type="AlphaFoldDB" id="A0A2B6I3T8"/>
<evidence type="ECO:0000313" key="1">
    <source>
        <dbReference type="EMBL" id="PEM71347.1"/>
    </source>
</evidence>
<gene>
    <name evidence="1" type="ORF">CN613_05200</name>
</gene>
<protein>
    <submittedName>
        <fullName evidence="1">Uncharacterized protein</fullName>
    </submittedName>
</protein>
<reference evidence="1 2" key="1">
    <citation type="submission" date="2017-09" db="EMBL/GenBank/DDBJ databases">
        <title>Large-scale bioinformatics analysis of Bacillus genomes uncovers conserved roles of natural products in bacterial physiology.</title>
        <authorList>
            <consortium name="Agbiome Team Llc"/>
            <person name="Bleich R.M."/>
            <person name="Grubbs K.J."/>
            <person name="Santa Maria K.C."/>
            <person name="Allen S.E."/>
            <person name="Farag S."/>
            <person name="Shank E.A."/>
            <person name="Bowers A."/>
        </authorList>
    </citation>
    <scope>NUCLEOTIDE SEQUENCE [LARGE SCALE GENOMIC DNA]</scope>
    <source>
        <strain evidence="1 2">AFS009893</strain>
    </source>
</reference>
<dbReference type="Proteomes" id="UP000219775">
    <property type="component" value="Unassembled WGS sequence"/>
</dbReference>
<name>A0A2B6I3T8_9BACI</name>
<dbReference type="EMBL" id="NUDP01000023">
    <property type="protein sequence ID" value="PEM71347.1"/>
    <property type="molecule type" value="Genomic_DNA"/>
</dbReference>
<evidence type="ECO:0000313" key="2">
    <source>
        <dbReference type="Proteomes" id="UP000219775"/>
    </source>
</evidence>
<comment type="caution">
    <text evidence="1">The sequence shown here is derived from an EMBL/GenBank/DDBJ whole genome shotgun (WGS) entry which is preliminary data.</text>
</comment>
<sequence>MLADFNLKMRSKLTADIITIPVNDQSVFNIKYASNKTSLGKEEVYDYQKGNITKLKIPRVTNEVTV</sequence>
<accession>A0A2B6I3T8</accession>